<dbReference type="PROSITE" id="PS52004">
    <property type="entry name" value="KS3_2"/>
    <property type="match status" value="1"/>
</dbReference>
<dbReference type="InterPro" id="IPR047224">
    <property type="entry name" value="FAS_alpha_su_C"/>
</dbReference>
<dbReference type="Gene3D" id="3.20.20.70">
    <property type="entry name" value="Aldolase class I"/>
    <property type="match status" value="1"/>
</dbReference>
<keyword evidence="1" id="KW-0596">Phosphopantetheine</keyword>
<dbReference type="GO" id="GO:0019171">
    <property type="term" value="F:(3R)-hydroxyacyl-[acyl-carrier-protein] dehydratase activity"/>
    <property type="evidence" value="ECO:0007669"/>
    <property type="project" value="InterPro"/>
</dbReference>
<reference evidence="8" key="1">
    <citation type="submission" date="2022-07" db="EMBL/GenBank/DDBJ databases">
        <title>Phylogenomic reconstructions and comparative analyses of Kickxellomycotina fungi.</title>
        <authorList>
            <person name="Reynolds N.K."/>
            <person name="Stajich J.E."/>
            <person name="Barry K."/>
            <person name="Grigoriev I.V."/>
            <person name="Crous P."/>
            <person name="Smith M.E."/>
        </authorList>
    </citation>
    <scope>NUCLEOTIDE SEQUENCE</scope>
    <source>
        <strain evidence="8">NRRL 3115</strain>
    </source>
</reference>
<evidence type="ECO:0000256" key="4">
    <source>
        <dbReference type="ARBA" id="ARBA00022801"/>
    </source>
</evidence>
<accession>A0A9W8KWU5</accession>
<dbReference type="GO" id="GO:0004312">
    <property type="term" value="F:fatty acid synthase activity"/>
    <property type="evidence" value="ECO:0007669"/>
    <property type="project" value="InterPro"/>
</dbReference>
<dbReference type="SUPFAM" id="SSF53901">
    <property type="entry name" value="Thiolase-like"/>
    <property type="match status" value="2"/>
</dbReference>
<dbReference type="InterPro" id="IPR013785">
    <property type="entry name" value="Aldolase_TIM"/>
</dbReference>
<dbReference type="InterPro" id="IPR020841">
    <property type="entry name" value="PKS_Beta-ketoAc_synthase_dom"/>
</dbReference>
<dbReference type="Gene3D" id="3.30.70.2490">
    <property type="match status" value="1"/>
</dbReference>
<dbReference type="InterPro" id="IPR014043">
    <property type="entry name" value="Acyl_transferase_dom"/>
</dbReference>
<dbReference type="InterPro" id="IPR029069">
    <property type="entry name" value="HotDog_dom_sf"/>
</dbReference>
<dbReference type="Gene3D" id="3.10.129.10">
    <property type="entry name" value="Hotdog Thioesterase"/>
    <property type="match status" value="1"/>
</dbReference>
<evidence type="ECO:0000256" key="1">
    <source>
        <dbReference type="ARBA" id="ARBA00022450"/>
    </source>
</evidence>
<dbReference type="Gene3D" id="3.40.50.720">
    <property type="entry name" value="NAD(P)-binding Rossmann-like Domain"/>
    <property type="match status" value="2"/>
</dbReference>
<dbReference type="InterPro" id="IPR040883">
    <property type="entry name" value="FAS_meander"/>
</dbReference>
<sequence length="3533" mass="389840">MAVITVPPDSLAVFAGPLGSGSGSDCLVLLQTLNGSGYYFAQMSVFLKAEAEMFVHAFPLGFDLAHWLKHPDGIPRWYLDSAPVATVLVGLVQLARFWDLGCQLGIPLSDIASGFKAIAGHSLGLIVAVAVASGCRSADEFFDASRVALGTLLIIASHAPSNTPNIDLEATPMASVSGVPRSMVDTVLQKYNKYQSTGDRHIHISCETTKDLHFTCSGHPESLFQFILNVRKKTATDSESSVPFYRRKPQVTIHHHNMVLPFHCQLLEHLATRHMDLARTKNWLFKGSFAVPVCAFSKNKNVFTNKINDLDSLELTELIVKCIYQWPVDWPRTIGSATSIVDFSTSSSVVSFTELTCLEIDGRGIPLYRYPGDQELADRFSFVQPLNSTTKHIKSWKALYGPQLVKVQDKVHIDTKIYEILGLPPVIVSGIATMDVEFVAAVFAAGYHAELSVADTQSSDEMAARITELAQIMTPGYGISISCDFSTPQKWNQQLDTIINLRKDAKIPIIGTCIADSVPDDISRVTTAIQLLASAGIRYIALKPTTISEIQKVLAIAQQSPDFFIMLQWTGGRCGGQHSFEEFHQPLLSTYADIRKNKNVLLVGNSGFGDAQGVLPYLTGDWGELFHKAQMPLDGIMLCSRAMVSRESPLATEIKELIVGASGTDPYDALALFNGPNGGVVSILDHQGKSYHVISNRAAIFCHKLRDIWSQPREKHLGLLKQNRKWIIEMLNNDYARPWFACRGDDVVELHQMTYMEVINRLLDLTYTDKWIHPSYRTLVAQFVQRSMMRLSNTEQEFVPHTGEPDDVVLAEIARVRQSLPSLNTQLLATADIQFFLHLCQQFFAQRAVPFVPILDEHFGDYLFCDTTWVLNDLGSVVCAEGLDDAAQRVLIPQGPVAASYSTTANQSTAEILDGIYNGLTDAMQADFCMNVTEIEYIGPDPTHAEANSAVVHFSKENCYELPLTIAKDQLPDPNVWFHTLAGFKKSWLLALLTTPVIAQGTQFVDNYIARMLYPHAGQTVAIDIDSSNMPLGLKVWNSTSPNTLELELSIKDNCNITLSLFHRLPNTTCALEFTFRYMPHMPGALIHEIMDNRDNRVEQFFQDIWVNIHSTKPQIIECTEESLVFQHNVVIEKEHALDYCRSIGASVPNGKVPVDYLSVLALPSVFSILTHPRISKGLLQMVQTTYSVELHKGALLPPVGSSLCCVASVKELCATNMGKRVTLQSTMSYSDTTQPITTIHAAFLFLSTPCSSGYRHSEEHLTVSLPAKSDVAVLESKPWFIYLDNCAVEPNDILEFHLSSLYKLDSRGSIANAKTIGKVIRRSVYHEHQHIADIDFEDVQMLNNPMIAYLKQHEVAQNGARLFDVGYNMVKPHSSNDEMIAIVPESVAQVYAGISGDHNPHNTNLYFSKLSGLDKPIAHGLWTCASIQQFVSRCAANNDPSRVLKSDLSLLRMVHEGDKLETQIQHIGMRNNHILVDIKTYNTGTNDLVLEGLAEVAQPRTAYVFTGQGSQEVNMGMELYNSSPTVRAVYDRADQHTRERFGFSLVDIIRNNPREYTVHFGGKSGKQIRQNYMEFTINSNGTEVPLFSKITPSARSYTFQAPNGLLHATQFAQPAIMLLDVAIAEEMRSQGVFDEDPIIAGHSLGEYGALAAFGIMSLEDIIDITFIRGMTMQSTVERDEHGHSDFALVAANPSRVDKRFDEQCLSNVIKIILDASDGLLEIVNYNVRGFQYVVAGTRRQLELLGRVLDEIHRRQCSTASASGKKQVVSIVQGILKSGVTGKELKRGRATIPIPGIDVPFHSSHLITGASQFRSCIHKMIRKTHVDPATLINRYIPNLTATTLQVTKGYFEMMYNQTKSPVIQEELANWNSEKTDNDRVEVSRLARVLLIELLSYQFASPVRWIETQERFFRDFGIGKLIEIGTGATLSRMAEGSLIIMGMEKQVDVLHVLGNKDEVFFTPSMVGSLALDTAEDVQDINEDNTKTDNDQTADMQPAALSSVSTDDMLKEPNTIQPDTTQSNTSIAEHKVPDIPLTSLDIVRTVIAQKLNVSLSAVSGTKSVRELTGGKSTLQNEILGDLIKEFGGSTSGRSNITIPDRPDEISIQELSRSLGTSSGLGRHTMMQVARLFSTKMPGGFSQSTVRQVLNTDYGIVKPYMQDGVLLTALTLEPSARLAGVAEAQKWLASVIQAYAQNVGIPSLPNLSEIRAASSNSAGSKVAISYNDPHVAKAQQKLFVQQLEAYAQYLGMDLRKGDRLYYGAQKIISDMEKQIGSLHEELGTEFVAGVQPRFDKHKARHFDSYWNWACEDALVWIYEALSEQPVHDSHRMLRLRNKANPLLTSFANALSNTLSTAEASGAAYNLACSIRDQCEKAIGCNPVYIEWSQPSHPTTSVSSGGRITCTNAPQAGESTFVHYVQAISKHNVEDGTMPLIHLREKQKSHSWEYSLEQSSVYYGCLKELCAGGVSFAGRTALITGASSGSIAFGLLQRLLTGGARIVVTTSSYSRATILLYEQTYKKYGARGSELIVVPFNQGSASDIKSLVSFIYGHQDHKGSLGWHLDYIIPFAAVSEYGSDISSLGSATELSVRVMMTNVLRLLGEIRDANRQLGHGSQPTLAVLPLSPNHGVFGNDGLYGESKAALETVLNRWTSENWGSHMSVAAAVIGWTRGTGLMSVNDSIAPYIEAHNTRTFSVAEMAFNIMGLLHPSIVDIAQEGPVWADLNGGLQRIWDINKVVTDSRNMASGTSNIRSTVTMGYISDVAVAAGHNAGLLHSDFKVEPLFNHQQFFAQPRLYEDLSALHHLQGMVNWDKVVVITGYGEIGPFGHAESRWEMEAFGEFSLEGCIELAWIMGLIKHHDGVLPEPHEQKYYNGWVDAKTYEPVEDLNVKKQYEKHILAHTGLRLLEPELLEGQDPQVVPIMRELQIDHDLEPFEATADEAAMFKLRNNEQADIWENKDGSWSVKLLKGCVLMAPKALRFDRLVGGQLPTGWDPRRYGIPEDIVRQVDLVTCYAIVATMEALVRSGITDPYELYKYFHVSQIGSSLGSGAGGVHSIRDLYRNRLTDKPVQSDILQETFANTTLAWINMLLLSSAGAIRPPTGGCGTAVLSIDVAADAIRCGKARVMVAGGFEGFVDQGSYEFAQMGATGSSVEEMAMGRTPAEMSRPCTSTRSGFVEAQGAGLVVLMSGSAAIEFGAPIYGIIAHSATATDKQGASLPAPGKGLLTSAAQVNHDDVLCKALQILDIDYRRNQIDKAKKAIELWTADEQHLTATNTETDQGGSTAKSITSTRLRHIELKADRMLKEAQDTWGTEFWHNIPEISPLQGSLGVWGLTADDIGLASFHGTATIFNDTNEAIVLNSQLKHIGRAPGYMVPAVCQKWLTGHPKGPAAAWMLNSAIQSMRTGLIPGNRNADNIDKELKHEFIVFPSQTLKTPKVKACLLKSFGFGQVGAEMLVVHPDYFFATLDRSQLEQYNQKLVEREAKSYRYWQDTFAGVCPFVQVKSAPPYTQEQEEQVYLNPLARAQYDATTSQYKF</sequence>
<dbReference type="Gene3D" id="6.10.140.1400">
    <property type="match status" value="1"/>
</dbReference>
<dbReference type="Gene3D" id="1.20.930.70">
    <property type="match status" value="1"/>
</dbReference>
<organism evidence="8 9">
    <name type="scientific">Coemansia spiralis</name>
    <dbReference type="NCBI Taxonomy" id="417178"/>
    <lineage>
        <taxon>Eukaryota</taxon>
        <taxon>Fungi</taxon>
        <taxon>Fungi incertae sedis</taxon>
        <taxon>Zoopagomycota</taxon>
        <taxon>Kickxellomycotina</taxon>
        <taxon>Kickxellomycetes</taxon>
        <taxon>Kickxellales</taxon>
        <taxon>Kickxellaceae</taxon>
        <taxon>Coemansia</taxon>
    </lineage>
</organism>
<dbReference type="CDD" id="cd00828">
    <property type="entry name" value="elong_cond_enzymes"/>
    <property type="match status" value="1"/>
</dbReference>
<evidence type="ECO:0000259" key="7">
    <source>
        <dbReference type="PROSITE" id="PS52004"/>
    </source>
</evidence>
<keyword evidence="2" id="KW-0597">Phosphoprotein</keyword>
<dbReference type="InterPro" id="IPR002539">
    <property type="entry name" value="MaoC-like_dom"/>
</dbReference>
<dbReference type="PRINTS" id="PR01483">
    <property type="entry name" value="FASYNTHASE"/>
</dbReference>
<dbReference type="InterPro" id="IPR014030">
    <property type="entry name" value="Ketoacyl_synth_N"/>
</dbReference>
<dbReference type="SUPFAM" id="SSF51735">
    <property type="entry name" value="NAD(P)-binding Rossmann-fold domains"/>
    <property type="match status" value="1"/>
</dbReference>
<dbReference type="Pfam" id="PF22235">
    <property type="entry name" value="FAS1_thioest_ins"/>
    <property type="match status" value="1"/>
</dbReference>
<evidence type="ECO:0000313" key="8">
    <source>
        <dbReference type="EMBL" id="KAJ2677520.1"/>
    </source>
</evidence>
<keyword evidence="3 8" id="KW-0808">Transferase</keyword>
<dbReference type="Pfam" id="PF18314">
    <property type="entry name" value="FAS_I_H"/>
    <property type="match status" value="1"/>
</dbReference>
<protein>
    <submittedName>
        <fullName evidence="8">Fatty acid synthase alpha subunit Lsd1</fullName>
        <ecNumber evidence="8">2.3.1.86</ecNumber>
    </submittedName>
</protein>
<dbReference type="Pfam" id="PF00698">
    <property type="entry name" value="Acyl_transf_1"/>
    <property type="match status" value="1"/>
</dbReference>
<dbReference type="PANTHER" id="PTHR10982">
    <property type="entry name" value="MALONYL COA-ACYL CARRIER PROTEIN TRANSACYLASE"/>
    <property type="match status" value="1"/>
</dbReference>
<dbReference type="InterPro" id="IPR001227">
    <property type="entry name" value="Ac_transferase_dom_sf"/>
</dbReference>
<dbReference type="InterPro" id="IPR013565">
    <property type="entry name" value="Fas1/AflB-like_central"/>
</dbReference>
<feature type="domain" description="Ketosynthase family 3 (KS3)" evidence="7">
    <location>
        <begin position="2920"/>
        <end position="3456"/>
    </location>
</feature>
<dbReference type="InterPro" id="IPR036291">
    <property type="entry name" value="NAD(P)-bd_dom_sf"/>
</dbReference>
<dbReference type="Gene3D" id="6.10.250.1930">
    <property type="match status" value="1"/>
</dbReference>
<dbReference type="InterPro" id="IPR032088">
    <property type="entry name" value="SAT"/>
</dbReference>
<dbReference type="Gene3D" id="3.40.366.10">
    <property type="entry name" value="Malonyl-Coenzyme A Acyl Carrier Protein, domain 2"/>
    <property type="match status" value="3"/>
</dbReference>
<dbReference type="Pfam" id="PF01575">
    <property type="entry name" value="MaoC_dehydratas"/>
    <property type="match status" value="1"/>
</dbReference>
<evidence type="ECO:0000256" key="2">
    <source>
        <dbReference type="ARBA" id="ARBA00022553"/>
    </source>
</evidence>
<dbReference type="Gene3D" id="3.30.1120.100">
    <property type="match status" value="1"/>
</dbReference>
<dbReference type="Gene3D" id="6.10.60.10">
    <property type="match status" value="1"/>
</dbReference>
<dbReference type="PANTHER" id="PTHR10982:SF21">
    <property type="entry name" value="FATTY ACID SYNTHASE SUBUNIT BETA"/>
    <property type="match status" value="1"/>
</dbReference>
<dbReference type="EMBL" id="JANBTW010000032">
    <property type="protein sequence ID" value="KAJ2677520.1"/>
    <property type="molecule type" value="Genomic_DNA"/>
</dbReference>
<dbReference type="Proteomes" id="UP001151518">
    <property type="component" value="Unassembled WGS sequence"/>
</dbReference>
<dbReference type="Pfam" id="PF02801">
    <property type="entry name" value="Ketoacyl-synt_C"/>
    <property type="match status" value="1"/>
</dbReference>
<dbReference type="SMART" id="SM00827">
    <property type="entry name" value="PKS_AT"/>
    <property type="match status" value="1"/>
</dbReference>
<dbReference type="Gene3D" id="6.10.140.1410">
    <property type="match status" value="1"/>
</dbReference>
<dbReference type="InterPro" id="IPR003965">
    <property type="entry name" value="Fatty_acid_synthase"/>
</dbReference>
<dbReference type="GO" id="GO:0005835">
    <property type="term" value="C:fatty acid synthase complex"/>
    <property type="evidence" value="ECO:0007669"/>
    <property type="project" value="InterPro"/>
</dbReference>
<gene>
    <name evidence="8" type="primary">fas2_2</name>
    <name evidence="8" type="ORF">GGI25_003155</name>
</gene>
<dbReference type="CDD" id="cd08950">
    <property type="entry name" value="KR_fFAS_SDR_c_like"/>
    <property type="match status" value="1"/>
</dbReference>
<evidence type="ECO:0000256" key="5">
    <source>
        <dbReference type="ARBA" id="ARBA00022857"/>
    </source>
</evidence>
<dbReference type="EC" id="2.3.1.86" evidence="8"/>
<proteinExistence type="predicted"/>
<dbReference type="Pfam" id="PF18325">
    <property type="entry name" value="Fas_alpha_ACP"/>
    <property type="match status" value="1"/>
</dbReference>
<dbReference type="InterPro" id="IPR040899">
    <property type="entry name" value="Fas_alpha_ACP"/>
</dbReference>
<dbReference type="Pfam" id="PF00109">
    <property type="entry name" value="ketoacyl-synt"/>
    <property type="match status" value="1"/>
</dbReference>
<dbReference type="GO" id="GO:0016787">
    <property type="term" value="F:hydrolase activity"/>
    <property type="evidence" value="ECO:0007669"/>
    <property type="project" value="UniProtKB-KW"/>
</dbReference>
<dbReference type="GO" id="GO:0004318">
    <property type="term" value="F:enoyl-[acyl-carrier-protein] reductase (NADH) activity"/>
    <property type="evidence" value="ECO:0007669"/>
    <property type="project" value="InterPro"/>
</dbReference>
<name>A0A9W8KWU5_9FUNG</name>
<dbReference type="Gene3D" id="3.30.70.3330">
    <property type="match status" value="1"/>
</dbReference>
<dbReference type="Pfam" id="PF08354">
    <property type="entry name" value="Fas1-AflB-like_hel"/>
    <property type="match status" value="1"/>
</dbReference>
<keyword evidence="8" id="KW-0012">Acyltransferase</keyword>
<dbReference type="InterPro" id="IPR016039">
    <property type="entry name" value="Thiolase-like"/>
</dbReference>
<dbReference type="GO" id="GO:0004321">
    <property type="term" value="F:fatty-acyl-CoA synthase activity"/>
    <property type="evidence" value="ECO:0007669"/>
    <property type="project" value="UniProtKB-EC"/>
</dbReference>
<evidence type="ECO:0000256" key="6">
    <source>
        <dbReference type="ARBA" id="ARBA00023002"/>
    </source>
</evidence>
<dbReference type="GO" id="GO:0008897">
    <property type="term" value="F:holo-[acyl-carrier-protein] synthase activity"/>
    <property type="evidence" value="ECO:0007669"/>
    <property type="project" value="InterPro"/>
</dbReference>
<dbReference type="SUPFAM" id="SSF54637">
    <property type="entry name" value="Thioesterase/thiol ester dehydrase-isomerase"/>
    <property type="match status" value="1"/>
</dbReference>
<dbReference type="SUPFAM" id="SSF52151">
    <property type="entry name" value="FabD/lysophospholipase-like"/>
    <property type="match status" value="2"/>
</dbReference>
<evidence type="ECO:0000313" key="9">
    <source>
        <dbReference type="Proteomes" id="UP001151518"/>
    </source>
</evidence>
<dbReference type="InterPro" id="IPR016035">
    <property type="entry name" value="Acyl_Trfase/lysoPLipase"/>
</dbReference>
<keyword evidence="6" id="KW-0560">Oxidoreductase</keyword>
<dbReference type="Pfam" id="PF17951">
    <property type="entry name" value="FAS_meander"/>
    <property type="match status" value="1"/>
</dbReference>
<evidence type="ECO:0000256" key="3">
    <source>
        <dbReference type="ARBA" id="ARBA00022679"/>
    </source>
</evidence>
<dbReference type="InterPro" id="IPR041550">
    <property type="entry name" value="FASI_helical"/>
</dbReference>
<keyword evidence="4" id="KW-0378">Hydrolase</keyword>
<keyword evidence="5" id="KW-0521">NADP</keyword>
<dbReference type="GO" id="GO:0006633">
    <property type="term" value="P:fatty acid biosynthetic process"/>
    <property type="evidence" value="ECO:0007669"/>
    <property type="project" value="InterPro"/>
</dbReference>
<dbReference type="InterPro" id="IPR050830">
    <property type="entry name" value="Fungal_FAS"/>
</dbReference>
<comment type="caution">
    <text evidence="8">The sequence shown here is derived from an EMBL/GenBank/DDBJ whole genome shotgun (WGS) entry which is preliminary data.</text>
</comment>
<dbReference type="Pfam" id="PF16073">
    <property type="entry name" value="SAT"/>
    <property type="match status" value="1"/>
</dbReference>
<dbReference type="Gene3D" id="3.40.47.10">
    <property type="match status" value="1"/>
</dbReference>
<dbReference type="OrthoDB" id="4251012at2759"/>
<dbReference type="InterPro" id="IPR014031">
    <property type="entry name" value="Ketoacyl_synth_C"/>
</dbReference>